<dbReference type="InterPro" id="IPR001747">
    <property type="entry name" value="Vitellogenin_N"/>
</dbReference>
<evidence type="ECO:0000256" key="3">
    <source>
        <dbReference type="ARBA" id="ARBA00022525"/>
    </source>
</evidence>
<dbReference type="SMART" id="SM00638">
    <property type="entry name" value="LPD_N"/>
    <property type="match status" value="1"/>
</dbReference>
<evidence type="ECO:0000256" key="4">
    <source>
        <dbReference type="ARBA" id="ARBA00022729"/>
    </source>
</evidence>
<evidence type="ECO:0000313" key="12">
    <source>
        <dbReference type="Proteomes" id="UP000827092"/>
    </source>
</evidence>
<dbReference type="InterPro" id="IPR015819">
    <property type="entry name" value="Lipid_transp_b-sht_shell"/>
</dbReference>
<name>A0AAV6V5X6_9ARAC</name>
<dbReference type="Gene3D" id="1.25.10.20">
    <property type="entry name" value="Vitellinogen, superhelical"/>
    <property type="match status" value="1"/>
</dbReference>
<dbReference type="Gene3D" id="2.20.50.20">
    <property type="entry name" value="Lipovitellin. Chain A, domain 3"/>
    <property type="match status" value="1"/>
</dbReference>
<dbReference type="Pfam" id="PF09172">
    <property type="entry name" value="Vit_open_b-sht"/>
    <property type="match status" value="1"/>
</dbReference>
<evidence type="ECO:0008006" key="13">
    <source>
        <dbReference type="Google" id="ProtNLM"/>
    </source>
</evidence>
<gene>
    <name evidence="11" type="ORF">JTE90_027777</name>
</gene>
<dbReference type="SMART" id="SM01169">
    <property type="entry name" value="DUF1943"/>
    <property type="match status" value="1"/>
</dbReference>
<evidence type="ECO:0000313" key="11">
    <source>
        <dbReference type="EMBL" id="KAG8192130.1"/>
    </source>
</evidence>
<dbReference type="GO" id="GO:0005576">
    <property type="term" value="C:extracellular region"/>
    <property type="evidence" value="ECO:0007669"/>
    <property type="project" value="UniProtKB-SubCell"/>
</dbReference>
<keyword evidence="4" id="KW-0732">Signal</keyword>
<feature type="region of interest" description="Disordered" evidence="8">
    <location>
        <begin position="4547"/>
        <end position="4567"/>
    </location>
</feature>
<evidence type="ECO:0000256" key="6">
    <source>
        <dbReference type="ARBA" id="ARBA00023180"/>
    </source>
</evidence>
<keyword evidence="6" id="KW-0325">Glycoprotein</keyword>
<dbReference type="Gene3D" id="2.30.230.10">
    <property type="entry name" value="Lipovitellin, beta-sheet shell regions, chain A"/>
    <property type="match status" value="1"/>
</dbReference>
<dbReference type="Pfam" id="PF00094">
    <property type="entry name" value="VWD"/>
    <property type="match status" value="1"/>
</dbReference>
<dbReference type="InterPro" id="IPR011030">
    <property type="entry name" value="Lipovitellin_superhlx_dom"/>
</dbReference>
<evidence type="ECO:0000256" key="8">
    <source>
        <dbReference type="SAM" id="MobiDB-lite"/>
    </source>
</evidence>
<dbReference type="InterPro" id="IPR015817">
    <property type="entry name" value="Vitellinogen_open_b-sht_sub1"/>
</dbReference>
<evidence type="ECO:0000259" key="10">
    <source>
        <dbReference type="PROSITE" id="PS51233"/>
    </source>
</evidence>
<proteinExistence type="predicted"/>
<dbReference type="Pfam" id="PF08742">
    <property type="entry name" value="C8"/>
    <property type="match status" value="1"/>
</dbReference>
<evidence type="ECO:0000259" key="9">
    <source>
        <dbReference type="PROSITE" id="PS51211"/>
    </source>
</evidence>
<keyword evidence="12" id="KW-1185">Reference proteome</keyword>
<keyword evidence="7" id="KW-1015">Disulfide bond</keyword>
<keyword evidence="2" id="KW-0813">Transport</keyword>
<reference evidence="11 12" key="1">
    <citation type="journal article" date="2022" name="Nat. Ecol. Evol.">
        <title>A masculinizing supergene underlies an exaggerated male reproductive morph in a spider.</title>
        <authorList>
            <person name="Hendrickx F."/>
            <person name="De Corte Z."/>
            <person name="Sonet G."/>
            <person name="Van Belleghem S.M."/>
            <person name="Kostlbacher S."/>
            <person name="Vangestel C."/>
        </authorList>
    </citation>
    <scope>NUCLEOTIDE SEQUENCE [LARGE SCALE GENOMIC DNA]</scope>
    <source>
        <strain evidence="11">W744_W776</strain>
    </source>
</reference>
<keyword evidence="5" id="KW-0445">Lipid transport</keyword>
<sequence length="4567" mass="516657">MAISRIELIIHMDKPLKGISHYASITKHSLVRRERSKTFCQPRKKECRCCKIDTILFMASFKKFLLISAFVASTVAGPVPQRSQCARYCTDESDFTLKPGTTYTYDYETTTITSVQGSSQDKTQLQLTAQVDIEVLSKCELSLRLRTVNLKLSDPESPDYLVTLRGARDFVKTIERSTLRFSFQNGQVEHVCPSENVPAWVTNLQKGVLSAFQTYTVKPDWTTRTMETDVLGKCTAEYHSLGRSWQGAHTIRKMKDLSSCTDRENIETYLQGTPYSQDFQTKSLPVVTGSQECEQVIGDKFLQTSNCNEKLVFRPFSNRGNGVVTTVSQKLIFATTSERKFTGNDYRPTTELLLYSHAKQEVSSAKVEDETEQAMKKLCEAAKDDVSISVPKKFSTFVYKLKKLSFRSLKAFYQKTETICPGNKRARKFFMDAIPLVSTADSARFMYEMITKKAVSDAESNFWLTSLSFITETSPEIIATFTPLLDGRFDQAILGISALIRNYCQGKDCSNVAEVQAAVNKLAENLGENCFNPEDKMVILTLKAIGNIGYMFGKENIMEACYKNPQIRNEVRLAAIDAFRRVSCEVNRDSLMRTYGNYNEDTEMRIATYLAVMRCPSHTTIQVVKDVMLQETINHVGSFVWTHLNALSKSKHPERQGIRDILSNLYLMNKFASDARKFSSAHEATFFLESIDSGIHLDSHLVFTPESYLPKTAMFNVTVDVFGKSCNLFQLDGRMEGLEHVVESFFGPGGYFPQKNVARLLREKRSLNPNKLEEIDNQYNKHKRSPVQPYGSLDVKVFGTSMWYNQYQHDQDGTPNIDLLDIVTKLAEENEREYSRSFMFLDTTFTIPMTSGMPLKIALNGTASVALKVGGKFDVQSFEHVDVLGHIEPSGAIEISGLLTVDAGQIARSGMRIVSTMHSSSVLDGKVQVRKGEVVKVQLNMPRDRIEVFNLKSKMFIVHGMEEKEKATDRNEGTHLQSCTGNSISKVFGVKFCSELELPAYRANAPLQPLNGPARFNLYIEKTDSSLKSYNFDAQWKTEVKDGGFVKHGILSVNTPESQVDRDVKMELYLNQAENTASLEIKTPVKKFGVDAKMVNTNSQKKLDFGLSIDDKEYFSLQSEIGITAEKNADLYRTSMEMRIPNRRLVAVTGSAELRHRQKYTAQLQIEDLTTKPILAKGNMEVGKKQRHDVELSLSSFLLDGTVKGYAQIGDSMSSRLTADYRILEGKMNKLNIIGKLRNLSANALSKYTGLLNIQASVLPEWNTEVQFETMQTTGHVENTISIALGDGARSRVHKIKLQEILRYEGSLTNNKVDASLSLVYPEKSIDYGLSVKHENTENTLKNELQVQYGSNKQIVTDVQLKMATGNLFSASGDVKLRYPGREAGIQVELSQANNKEYRGTASCQWQAGRRVGVVVHYKDKCEGSRWKYEVDGSLSLPGSSAMNFATIAGYHRGQFAGSAEVVKGVDKYRAKVDYTAGNGLNHRMAGQLLMNSNIYVMEASINNIKEKINANIELKMPSQHRSTVKIEGRMGSSLKFASLEAFWDADREPSKRVLFSGELRSQNDGYDATVNMDILRKVVKGSVSTNLQGLLFSSQWKTNNKFELEWSPTEKVSGLLSSNVLLDRSRQQIGSHIELTTPYVGFENITLSITHLFTNQQWESEIATMLPFGNDVTLSSLGKYSFSRGSASVSSKVIVMTSFKRFEELAFAISHDHNSREVTNKAELRWGMKKQISYMVNGVRQSSLLRGNIKLNTPFSYIEDISGEISHIHSGDNFKTNGQFQWSPTKKLSFNTEGNHELSGRRRICTINFEGTSPFQGFERAGTRITYSNDGITVNTDVEMKWSNRKKITTAFSASRRNQLSSKTLEGKLSFTSPFRNYETTQVSTSLELTQNAYKVNIDAQLPHRSSASLNSQGKMINWNDLEVNAVVITHFPRYMDVQKVSLDIVHKLQNLKLRSTLDASYNNERLTLLTIGLMEQGYNTKNVEFSATINTPFRGLEELKTDFAHTRRGHEYFSKLQMNKNKLSGSLTHKLNIRDALNFETTLEMTSTTSFPSGKISVVQSSNGHQLEHTSYIQWDKNSKIHLNAQYLDKTFLKEFIVKFTSPFRSSRDLELKGSLECQDWEHKGALSLVWDRRHKMTFGADIKNYRWESLNADFQFTSPFRGYEFYSTIVKYDLTSRQKEAEISFLWDETNRKSVVVKGSFLSSNRMNNFAMSLSTPFKDFEQVGLIVNYGNMGQERNIFISYERGWRRINMRGKAAYSSDSAEVSVEFNTPYETMKEMKALVKYDIMSSGLKGEVATEWNKVNKYRTVAQYELRDTSLDGSIEVFTNLENYKKSSLRTSGSYTQNKIGSQTSLEWGKNKVSLGGEFVRSRDMGELKIKIQSSFKQFEDIDLSSHYKIRTGIYEAGMNAKLNKRDNYVGSFKGVFGGSHLAEIQMTFDSPISSYQNVQLLLTIDSNYELYEVISTLKWGDKKSGVHLRLNKKLGKFYEAKVKIDTPFEDYKEFSFDSSLRNDRNQFLDGRLIIATPFNALRNFDAYVEYKNDDAGNYINLKINTPVESINVEGRLANSQFRPFIASVMVEALKIESSTGRYHESFRKFPGMSFSKVSSTINLDIKKWNDATAKFSVDFPQYSHVLDVVFHQDDEKFNFLTKAKSPALSNVDAIASINANYQDLEQISFEMALEMFRHVNYLNGQLKNNARNMEADIRIGSPFLLEGGAQLKAKFSRHRGDKVLNGDMSLILPSSTHQVTAKYENKGRQMSANVKIDSSLLSFSTLETQAKYINSNSRDIEATFSVSTPTSNHQVVGSLKNYEGEKSAQLKIECPFSKYLNPFYITGTMKHTGYTAADVSLSVSTPGKEIRVAGNMKNEGWKSMEAFLTLNTPFESLKMVRLDGKFRNDRFQNIDTSFQIETSSPRLPELGMTSKLIRNQGSEEMSLMLRLPLRNYKSIQLLGTVHYNSDYSSADSRVTFTVPDNKFGIYGQYGISRTRLSGRGEVELNNVKWSATGRWESSSEKKDVSITVSTPSSKTYTVGGAFGNFGNRKQLAATYVSPSNEKYSWNSTLTYEGLGRFEMDFQAETPYYGYRNLQGSMQHQTSSNSINSNIEYSKDGKRGFLKVFHRNQRDGLKGSVQMGCPHAKVRDVKLTYSRVKKHTNMEDSVELDFNRNKQFKMEVILFGGKSSHFVLDVPVLPLTITADSKQQVNGREINFKSNYYQRIVSFRTSHQCDDNQILHDAAFSWDERAEKRISYDFKLADTEVGKELWTRLDTPIRSFMVKGNFTNTSRSRSGGVDFYWDASRSLEKHVAVGFVNADISTNRQTARKFEVVLEHPKLSSSLVQSNIFTVLREGGIHLRSSLYYSRDRNHNLELEVKAEDKSSRSRRETQYSGMLSLKHPVSRLDIQVAAELMDSKLESSAHLRLNSMDRHQMQNVREVKAKIMKLRQEIELLMRSNRDLMSVTGQIAGRSGEYDVSLEKKTNDVSDVSAQIKFSKRNRALDISILNGERDTGLQVTASFPKDSASLTISHKNKGAEKTDASVYLGLEKTRILSSKVNWRPKLWKELRISTGETLRSFIRSSKAQYSSFASSFSDEVSYRVSSISRAMADVMSPFLADIRTGVQGMKNDIRTTGEAFSRMYSRNEFLMKDIVAEVENIKEFARETANGLMLGFEVLCNIIVEQVEDVYFTAYYALLDFSEYMQKYHSELLIKASRMMKDARVALEKASEALAGKIDDAMRLYSARMQQWANKMVLKFDMWLRSYAPYIIDGYYYTKNAADRIRHSINGFTSTVSNYLFSNPYYKALSNYAISVANTFKVLINFEYTETAQAFLNRVYDANIMETVLNHPTVDYMSGMAHSALTKSVEVYHNLGMDVVVSNAAESASNYVKTMAMDAVQDYLAEFYQSKAGAKYDFSPERGHMSLELSLPAPRGSLMEVFDFKSYPEYQKMINVNAMVAEYYEDFCVWDFYYKFMKYFTPSYWLPTFSAHAMLSGNQHFITFDKLSYDFAGKCSYLLARDFVDGNFTVIVNYGTRDHFRKSLTVLVDGRKVDIGNDYKITLDDTKAELPIQIGKTVMIREGANVRVENEKKGFSVVCNFVHNYCSVSLSGFYFGRTAGLFGTFNYEPSLDMMSPSRYIMGDVESFTKSWEVGQAVCTTSDNFATLPSNDYNVHTRCKNLFEKSTSEYRACFKQVDPAAYLKMCISDLSAVHENDRNSAICESAAAYFVECKTEGVPLKMPKHCVRCEKQDGSYMTEGQAIQFPRDGSVTAADVVFLVEEKACNKDKVRYLSKMAQGIEESFRQKGYQDIRYRVVGFGGDQVHAEPHVHTMDGLEFGPLRSLESALESLRYGNGPVNILEAVRFAAALTYRPGTTKSFVLMKCSTCKSEEVKAEYGEMLRTLLDGDITLHLLMEQKYEMKSSNKNSKARRVIGVDKKFAYTLKDIKDSPQFGDGDLLAQLRIPKDVCIPLAFEVNGSSFDSTFLTETKKNTNKKFMDVLSKLVVKSSMVGTTDWGMCCECIATEDGVGKSACQRCVSAEMASMISADTSGVYSQMPSLRRGSQGRHSERRSGQ</sequence>
<dbReference type="SMART" id="SM00216">
    <property type="entry name" value="VWD"/>
    <property type="match status" value="1"/>
</dbReference>
<evidence type="ECO:0000256" key="2">
    <source>
        <dbReference type="ARBA" id="ARBA00022448"/>
    </source>
</evidence>
<comment type="caution">
    <text evidence="11">The sequence shown here is derived from an EMBL/GenBank/DDBJ whole genome shotgun (WGS) entry which is preliminary data.</text>
</comment>
<dbReference type="InterPro" id="IPR001846">
    <property type="entry name" value="VWF_type-D"/>
</dbReference>
<keyword evidence="3" id="KW-0964">Secreted</keyword>
<dbReference type="PROSITE" id="PS51211">
    <property type="entry name" value="VITELLOGENIN"/>
    <property type="match status" value="1"/>
</dbReference>
<dbReference type="PANTHER" id="PTHR37860">
    <property type="entry name" value="AGAP008810-PA"/>
    <property type="match status" value="1"/>
</dbReference>
<dbReference type="InterPro" id="IPR014853">
    <property type="entry name" value="VWF/SSPO/ZAN-like_Cys-rich_dom"/>
</dbReference>
<dbReference type="PANTHER" id="PTHR37860:SF2">
    <property type="entry name" value="VITELLOGENIN DOMAIN-CONTAINING PROTEIN"/>
    <property type="match status" value="1"/>
</dbReference>
<evidence type="ECO:0000256" key="1">
    <source>
        <dbReference type="ARBA" id="ARBA00004613"/>
    </source>
</evidence>
<dbReference type="SUPFAM" id="SSF48431">
    <property type="entry name" value="Lipovitellin-phosvitin complex, superhelical domain"/>
    <property type="match status" value="1"/>
</dbReference>
<dbReference type="Proteomes" id="UP000827092">
    <property type="component" value="Unassembled WGS sequence"/>
</dbReference>
<dbReference type="Pfam" id="PF01347">
    <property type="entry name" value="Vitellogenin_N"/>
    <property type="match status" value="1"/>
</dbReference>
<dbReference type="PROSITE" id="PS51233">
    <property type="entry name" value="VWFD"/>
    <property type="match status" value="1"/>
</dbReference>
<dbReference type="EMBL" id="JAFNEN010000144">
    <property type="protein sequence ID" value="KAG8192130.1"/>
    <property type="molecule type" value="Genomic_DNA"/>
</dbReference>
<evidence type="ECO:0000256" key="7">
    <source>
        <dbReference type="PROSITE-ProRule" id="PRU00557"/>
    </source>
</evidence>
<accession>A0AAV6V5X6</accession>
<feature type="domain" description="Vitellogenin" evidence="9">
    <location>
        <begin position="97"/>
        <end position="714"/>
    </location>
</feature>
<dbReference type="SUPFAM" id="SSF56968">
    <property type="entry name" value="Lipovitellin-phosvitin complex, beta-sheet shell regions"/>
    <property type="match status" value="2"/>
</dbReference>
<dbReference type="InterPro" id="IPR009454">
    <property type="entry name" value="Lipid_transpt_open_b-sht"/>
</dbReference>
<feature type="domain" description="VWFD" evidence="10">
    <location>
        <begin position="3984"/>
        <end position="4152"/>
    </location>
</feature>
<comment type="caution">
    <text evidence="7">Lacks conserved residue(s) required for the propagation of feature annotation.</text>
</comment>
<feature type="disulfide bond" evidence="7">
    <location>
        <begin position="234"/>
        <end position="260"/>
    </location>
</feature>
<dbReference type="InterPro" id="IPR015255">
    <property type="entry name" value="Vitellinogen_open_b-sht"/>
</dbReference>
<evidence type="ECO:0000256" key="5">
    <source>
        <dbReference type="ARBA" id="ARBA00023055"/>
    </source>
</evidence>
<dbReference type="GO" id="GO:0005319">
    <property type="term" value="F:lipid transporter activity"/>
    <property type="evidence" value="ECO:0007669"/>
    <property type="project" value="InterPro"/>
</dbReference>
<comment type="subcellular location">
    <subcellularLocation>
        <location evidence="1">Secreted</location>
    </subcellularLocation>
</comment>
<organism evidence="11 12">
    <name type="scientific">Oedothorax gibbosus</name>
    <dbReference type="NCBI Taxonomy" id="931172"/>
    <lineage>
        <taxon>Eukaryota</taxon>
        <taxon>Metazoa</taxon>
        <taxon>Ecdysozoa</taxon>
        <taxon>Arthropoda</taxon>
        <taxon>Chelicerata</taxon>
        <taxon>Arachnida</taxon>
        <taxon>Araneae</taxon>
        <taxon>Araneomorphae</taxon>
        <taxon>Entelegynae</taxon>
        <taxon>Araneoidea</taxon>
        <taxon>Linyphiidae</taxon>
        <taxon>Erigoninae</taxon>
        <taxon>Oedothorax</taxon>
    </lineage>
</organism>
<dbReference type="Gene3D" id="2.20.80.10">
    <property type="entry name" value="Lipovitellin-phosvitin complex, chain A, domain 4"/>
    <property type="match status" value="1"/>
</dbReference>
<dbReference type="Pfam" id="PF06448">
    <property type="entry name" value="DUF1081"/>
    <property type="match status" value="1"/>
</dbReference>
<protein>
    <recommendedName>
        <fullName evidence="13">Apolipophorin</fullName>
    </recommendedName>
</protein>
<dbReference type="InterPro" id="IPR015816">
    <property type="entry name" value="Vitellinogen_b-sht_N"/>
</dbReference>